<dbReference type="EMBL" id="CP002098">
    <property type="protein sequence ID" value="ADM28566.1"/>
    <property type="molecule type" value="Genomic_DNA"/>
</dbReference>
<dbReference type="STRING" id="583356.Igag_1769"/>
<feature type="transmembrane region" description="Helical" evidence="7">
    <location>
        <begin position="138"/>
        <end position="161"/>
    </location>
</feature>
<keyword evidence="5 7" id="KW-1133">Transmembrane helix</keyword>
<dbReference type="KEGG" id="iag:Igag_1769"/>
<keyword evidence="10" id="KW-1185">Reference proteome</keyword>
<evidence type="ECO:0000256" key="2">
    <source>
        <dbReference type="ARBA" id="ARBA00022448"/>
    </source>
</evidence>
<comment type="similarity">
    <text evidence="7">Belongs to the binding-protein-dependent transport system permease family.</text>
</comment>
<dbReference type="BioCyc" id="IAGG583356:GHAH-1756-MONOMER"/>
<dbReference type="HOGENOM" id="CLU_036879_0_3_2"/>
<dbReference type="InterPro" id="IPR045621">
    <property type="entry name" value="BPD_transp_1_N"/>
</dbReference>
<evidence type="ECO:0000256" key="1">
    <source>
        <dbReference type="ARBA" id="ARBA00004651"/>
    </source>
</evidence>
<comment type="subcellular location">
    <subcellularLocation>
        <location evidence="1 7">Cell membrane</location>
        <topology evidence="1 7">Multi-pass membrane protein</topology>
    </subcellularLocation>
</comment>
<dbReference type="Pfam" id="PF00528">
    <property type="entry name" value="BPD_transp_1"/>
    <property type="match status" value="1"/>
</dbReference>
<dbReference type="PROSITE" id="PS50928">
    <property type="entry name" value="ABC_TM1"/>
    <property type="match status" value="1"/>
</dbReference>
<dbReference type="Pfam" id="PF19300">
    <property type="entry name" value="BPD_transp_1_N"/>
    <property type="match status" value="1"/>
</dbReference>
<organism evidence="9 10">
    <name type="scientific">Ignisphaera aggregans (strain DSM 17230 / JCM 13409 / AQ1.S1)</name>
    <dbReference type="NCBI Taxonomy" id="583356"/>
    <lineage>
        <taxon>Archaea</taxon>
        <taxon>Thermoproteota</taxon>
        <taxon>Thermoprotei</taxon>
        <taxon>Desulfurococcales</taxon>
        <taxon>Desulfurococcaceae</taxon>
        <taxon>Ignisphaera</taxon>
    </lineage>
</organism>
<dbReference type="InterPro" id="IPR035906">
    <property type="entry name" value="MetI-like_sf"/>
</dbReference>
<evidence type="ECO:0000256" key="6">
    <source>
        <dbReference type="ARBA" id="ARBA00023136"/>
    </source>
</evidence>
<dbReference type="InterPro" id="IPR000515">
    <property type="entry name" value="MetI-like"/>
</dbReference>
<dbReference type="Proteomes" id="UP000001304">
    <property type="component" value="Chromosome"/>
</dbReference>
<dbReference type="SUPFAM" id="SSF161098">
    <property type="entry name" value="MetI-like"/>
    <property type="match status" value="1"/>
</dbReference>
<feature type="transmembrane region" description="Helical" evidence="7">
    <location>
        <begin position="107"/>
        <end position="126"/>
    </location>
</feature>
<evidence type="ECO:0000259" key="8">
    <source>
        <dbReference type="PROSITE" id="PS50928"/>
    </source>
</evidence>
<gene>
    <name evidence="9" type="ordered locus">Igag_1769</name>
</gene>
<keyword evidence="6 7" id="KW-0472">Membrane</keyword>
<feature type="transmembrane region" description="Helical" evidence="7">
    <location>
        <begin position="12"/>
        <end position="33"/>
    </location>
</feature>
<feature type="transmembrane region" description="Helical" evidence="7">
    <location>
        <begin position="307"/>
        <end position="333"/>
    </location>
</feature>
<sequence length="339" mass="38162">MLISLNYILKRLALSLSIIIGILVVTYILIYIAPGNPAYVWAGRPRGLKAEEAIENAVKELGLDKPLWMQIAIHITRFFAGDWGVSIRFKQPVVIVIARNLMATLELLFFGFLFAIPLSLILGIYSALYRDSYVGESLYTFMCITLSIPRFWIAIIFFLILQNFNINVFGRISPSYSIEINTITSFYTIDSLLAGRLDIFLDVLRRLIPPAIVIALYPASLIGRIIRYNLSERLNDEYVKQAISYGISRRIILFKYALRGVLPSIIQMTGMIFAYTIIDAATVESIFGREGIGSAIVKAIPYNDYPLIIGMMSVVTIVFIVVNTISDIVQAIIDPRVRL</sequence>
<dbReference type="CDD" id="cd06261">
    <property type="entry name" value="TM_PBP2"/>
    <property type="match status" value="1"/>
</dbReference>
<evidence type="ECO:0000313" key="9">
    <source>
        <dbReference type="EMBL" id="ADM28566.1"/>
    </source>
</evidence>
<feature type="transmembrane region" description="Helical" evidence="7">
    <location>
        <begin position="256"/>
        <end position="278"/>
    </location>
</feature>
<protein>
    <submittedName>
        <fullName evidence="9">Binding-protein-dependent transport systems inner membrane component</fullName>
    </submittedName>
</protein>
<dbReference type="GO" id="GO:0005886">
    <property type="term" value="C:plasma membrane"/>
    <property type="evidence" value="ECO:0007669"/>
    <property type="project" value="UniProtKB-SubCell"/>
</dbReference>
<keyword evidence="2 7" id="KW-0813">Transport</keyword>
<dbReference type="PANTHER" id="PTHR43163:SF6">
    <property type="entry name" value="DIPEPTIDE TRANSPORT SYSTEM PERMEASE PROTEIN DPPB-RELATED"/>
    <property type="match status" value="1"/>
</dbReference>
<proteinExistence type="inferred from homology"/>
<feature type="domain" description="ABC transmembrane type-1" evidence="8">
    <location>
        <begin position="101"/>
        <end position="330"/>
    </location>
</feature>
<evidence type="ECO:0000256" key="4">
    <source>
        <dbReference type="ARBA" id="ARBA00022692"/>
    </source>
</evidence>
<keyword evidence="4 7" id="KW-0812">Transmembrane</keyword>
<dbReference type="Gene3D" id="1.10.3720.10">
    <property type="entry name" value="MetI-like"/>
    <property type="match status" value="1"/>
</dbReference>
<dbReference type="GO" id="GO:0055085">
    <property type="term" value="P:transmembrane transport"/>
    <property type="evidence" value="ECO:0007669"/>
    <property type="project" value="InterPro"/>
</dbReference>
<name>E0SSA9_IGNAA</name>
<accession>E0SSA9</accession>
<evidence type="ECO:0000256" key="5">
    <source>
        <dbReference type="ARBA" id="ARBA00022989"/>
    </source>
</evidence>
<evidence type="ECO:0000313" key="10">
    <source>
        <dbReference type="Proteomes" id="UP000001304"/>
    </source>
</evidence>
<dbReference type="PANTHER" id="PTHR43163">
    <property type="entry name" value="DIPEPTIDE TRANSPORT SYSTEM PERMEASE PROTEIN DPPB-RELATED"/>
    <property type="match status" value="1"/>
</dbReference>
<reference evidence="9 10" key="1">
    <citation type="journal article" date="2010" name="Stand. Genomic Sci.">
        <title>Complete genome sequence of Ignisphaera aggregans type strain (AQ1.S1).</title>
        <authorList>
            <person name="Goker M."/>
            <person name="Held B."/>
            <person name="Lapidus A."/>
            <person name="Nolan M."/>
            <person name="Spring S."/>
            <person name="Yasawong M."/>
            <person name="Lucas S."/>
            <person name="Glavina Del Rio T."/>
            <person name="Tice H."/>
            <person name="Cheng J.F."/>
            <person name="Goodwin L."/>
            <person name="Tapia R."/>
            <person name="Pitluck S."/>
            <person name="Liolios K."/>
            <person name="Ivanova N."/>
            <person name="Mavromatis K."/>
            <person name="Mikhailova N."/>
            <person name="Pati A."/>
            <person name="Chen A."/>
            <person name="Palaniappan K."/>
            <person name="Brambilla E."/>
            <person name="Land M."/>
            <person name="Hauser L."/>
            <person name="Chang Y.J."/>
            <person name="Jeffries C.D."/>
            <person name="Brettin T."/>
            <person name="Detter J.C."/>
            <person name="Han C."/>
            <person name="Rohde M."/>
            <person name="Sikorski J."/>
            <person name="Woyke T."/>
            <person name="Bristow J."/>
            <person name="Eisen J.A."/>
            <person name="Markowitz V."/>
            <person name="Hugenholtz P."/>
            <person name="Kyrpides N.C."/>
            <person name="Klenk H.P."/>
        </authorList>
    </citation>
    <scope>NUCLEOTIDE SEQUENCE [LARGE SCALE GENOMIC DNA]</scope>
    <source>
        <strain evidence="10">DSM 17230 / JCM 13409 / AQ1.S1</strain>
    </source>
</reference>
<dbReference type="AlphaFoldDB" id="E0SSA9"/>
<evidence type="ECO:0000256" key="3">
    <source>
        <dbReference type="ARBA" id="ARBA00022475"/>
    </source>
</evidence>
<evidence type="ECO:0000256" key="7">
    <source>
        <dbReference type="RuleBase" id="RU363032"/>
    </source>
</evidence>
<keyword evidence="3" id="KW-1003">Cell membrane</keyword>